<dbReference type="Pfam" id="PF03704">
    <property type="entry name" value="BTAD"/>
    <property type="match status" value="1"/>
</dbReference>
<keyword evidence="9" id="KW-1185">Reference proteome</keyword>
<reference evidence="8 9" key="1">
    <citation type="submission" date="2023-03" db="EMBL/GenBank/DDBJ databases">
        <title>Isolation and description of six Streptomyces strains from soil environments, able to metabolize different microbial glucans.</title>
        <authorList>
            <person name="Widen T."/>
            <person name="Larsbrink J."/>
        </authorList>
    </citation>
    <scope>NUCLEOTIDE SEQUENCE [LARGE SCALE GENOMIC DNA]</scope>
    <source>
        <strain evidence="8 9">Mut1</strain>
    </source>
</reference>
<feature type="DNA-binding region" description="OmpR/PhoB-type" evidence="6">
    <location>
        <begin position="2"/>
        <end position="102"/>
    </location>
</feature>
<dbReference type="SUPFAM" id="SSF52540">
    <property type="entry name" value="P-loop containing nucleoside triphosphate hydrolases"/>
    <property type="match status" value="1"/>
</dbReference>
<evidence type="ECO:0000313" key="8">
    <source>
        <dbReference type="EMBL" id="WLQ32275.1"/>
    </source>
</evidence>
<dbReference type="InterPro" id="IPR036388">
    <property type="entry name" value="WH-like_DNA-bd_sf"/>
</dbReference>
<organism evidence="8 9">
    <name type="scientific">Streptomyces castrisilvae</name>
    <dbReference type="NCBI Taxonomy" id="3033811"/>
    <lineage>
        <taxon>Bacteria</taxon>
        <taxon>Bacillati</taxon>
        <taxon>Actinomycetota</taxon>
        <taxon>Actinomycetes</taxon>
        <taxon>Kitasatosporales</taxon>
        <taxon>Streptomycetaceae</taxon>
        <taxon>Streptomyces</taxon>
    </lineage>
</organism>
<dbReference type="SUPFAM" id="SSF48452">
    <property type="entry name" value="TPR-like"/>
    <property type="match status" value="3"/>
</dbReference>
<keyword evidence="3" id="KW-0805">Transcription regulation</keyword>
<name>A0ABY9HCS2_9ACTN</name>
<evidence type="ECO:0000256" key="6">
    <source>
        <dbReference type="PROSITE-ProRule" id="PRU01091"/>
    </source>
</evidence>
<dbReference type="SMART" id="SM00862">
    <property type="entry name" value="Trans_reg_C"/>
    <property type="match status" value="1"/>
</dbReference>
<evidence type="ECO:0000256" key="4">
    <source>
        <dbReference type="ARBA" id="ARBA00023125"/>
    </source>
</evidence>
<dbReference type="InterPro" id="IPR027417">
    <property type="entry name" value="P-loop_NTPase"/>
</dbReference>
<evidence type="ECO:0000259" key="7">
    <source>
        <dbReference type="PROSITE" id="PS51755"/>
    </source>
</evidence>
<dbReference type="Gene3D" id="1.25.40.10">
    <property type="entry name" value="Tetratricopeptide repeat domain"/>
    <property type="match status" value="2"/>
</dbReference>
<gene>
    <name evidence="8" type="ORF">P8A18_01900</name>
</gene>
<feature type="domain" description="OmpR/PhoB-type" evidence="7">
    <location>
        <begin position="2"/>
        <end position="102"/>
    </location>
</feature>
<sequence>MVNEGDAAEPSVRFRVLGPVEILIRDKPVPLRAGRQQTVLSMLLLEANHVVGTDRLIDAVWGDDPPTTAGSQIQICVSALRRILAEAGGIIETRAPGYLIRLSPDQLDMQVFQDTVTEAGRVSRAGEVAEAAALLRDALALWSGNALASVTSRLVRAKAARLDQTRLSVYEECLDRELQLGRHRELVTELMTLVSQNPLRERLCGQLMLSLYRSGRQAEALEVYRTARTELVDQLGIEPGEELRRLERAILAQEAALDWTGTAEPAAHTAGPRQLTAATADFTGRMEQVDALERALTQSGTAANPCGVVPLVVIAGKTGVGKTALAIHVAHRLAATHFPDTQLYADLRGTRSDPLSSEELLMSFLRALSPPGTKFPDTPEERAQLYRSRLAARKALIVLDDVADEAQVRMLLPGSAGCAVIITSRVRLTGFPGSRLINLGQFDHGEAIELLGRVVGEDRVNAEPAAARTLSELVGGLPLALRVAGARLAARPHWTLETMVRRLADEHRRLDELVHGDLAVRASISLTYGGLPPQVRLLFRELSDLPWDTFPSWVAAAVLDIGVREAEDLLDELVDAHLLDYVAADSRGSISYRFHVLIRIFAREQTGEEPRREDEGRRRLLERVCGGWLFLAEHAHGLLYGGQFTLLHGSAPRWEPRGGFHETPLADPLAWLESERLNLTAAVRHSAGAGLDELCWDLASTLVTLFEARGYFDDWTDTHKFALDAVREAGNRRGTAAILSSLGSLHVTRRQTATAPELLDGAMEIFEELDDHHGRALVLRSQASLDYHMGETRLSLARYDAALRELREAGDLIGVAHVLVNIAQHQLDAGAPDEAVKQLDEALGICRSVGSRRTEAQVLYRLGLAHLEQDRVDAAGEALGSVLLLVRRNDDPVGESYARLGMSAVHRRLGNLKTAEAMLLRTLEISEDLADTVAQGRALFELGTLLAEGADPARARVHLERARAIFRDQRLRLWENRTLDALDALDGPAG</sequence>
<dbReference type="Proteomes" id="UP001239522">
    <property type="component" value="Chromosome"/>
</dbReference>
<keyword evidence="4 6" id="KW-0238">DNA-binding</keyword>
<dbReference type="RefSeq" id="WP_306051144.1">
    <property type="nucleotide sequence ID" value="NZ_CP120997.1"/>
</dbReference>
<dbReference type="SUPFAM" id="SSF46894">
    <property type="entry name" value="C-terminal effector domain of the bipartite response regulators"/>
    <property type="match status" value="1"/>
</dbReference>
<dbReference type="PROSITE" id="PS51755">
    <property type="entry name" value="OMPR_PHOB"/>
    <property type="match status" value="1"/>
</dbReference>
<dbReference type="InterPro" id="IPR011990">
    <property type="entry name" value="TPR-like_helical_dom_sf"/>
</dbReference>
<dbReference type="Pfam" id="PF00486">
    <property type="entry name" value="Trans_reg_C"/>
    <property type="match status" value="1"/>
</dbReference>
<dbReference type="PRINTS" id="PR00364">
    <property type="entry name" value="DISEASERSIST"/>
</dbReference>
<evidence type="ECO:0000313" key="9">
    <source>
        <dbReference type="Proteomes" id="UP001239522"/>
    </source>
</evidence>
<evidence type="ECO:0000256" key="2">
    <source>
        <dbReference type="ARBA" id="ARBA00023012"/>
    </source>
</evidence>
<dbReference type="Pfam" id="PF13424">
    <property type="entry name" value="TPR_12"/>
    <property type="match status" value="1"/>
</dbReference>
<dbReference type="Gene3D" id="3.40.50.300">
    <property type="entry name" value="P-loop containing nucleotide triphosphate hydrolases"/>
    <property type="match status" value="1"/>
</dbReference>
<dbReference type="InterPro" id="IPR019734">
    <property type="entry name" value="TPR_rpt"/>
</dbReference>
<comment type="similarity">
    <text evidence="1">Belongs to the AfsR/DnrI/RedD regulatory family.</text>
</comment>
<protein>
    <submittedName>
        <fullName evidence="8">BTAD domain-containing putative transcriptional regulator</fullName>
    </submittedName>
</protein>
<dbReference type="PANTHER" id="PTHR35807">
    <property type="entry name" value="TRANSCRIPTIONAL REGULATOR REDD-RELATED"/>
    <property type="match status" value="1"/>
</dbReference>
<dbReference type="SMART" id="SM01043">
    <property type="entry name" value="BTAD"/>
    <property type="match status" value="1"/>
</dbReference>
<keyword evidence="5" id="KW-0804">Transcription</keyword>
<dbReference type="PANTHER" id="PTHR35807:SF1">
    <property type="entry name" value="TRANSCRIPTIONAL REGULATOR REDD"/>
    <property type="match status" value="1"/>
</dbReference>
<dbReference type="SMART" id="SM00028">
    <property type="entry name" value="TPR"/>
    <property type="match status" value="4"/>
</dbReference>
<dbReference type="InterPro" id="IPR005158">
    <property type="entry name" value="BTAD"/>
</dbReference>
<dbReference type="InterPro" id="IPR001867">
    <property type="entry name" value="OmpR/PhoB-type_DNA-bd"/>
</dbReference>
<dbReference type="CDD" id="cd15831">
    <property type="entry name" value="BTAD"/>
    <property type="match status" value="1"/>
</dbReference>
<dbReference type="InterPro" id="IPR002182">
    <property type="entry name" value="NB-ARC"/>
</dbReference>
<accession>A0ABY9HCS2</accession>
<dbReference type="InterPro" id="IPR016032">
    <property type="entry name" value="Sig_transdc_resp-reg_C-effctor"/>
</dbReference>
<dbReference type="Gene3D" id="1.10.10.10">
    <property type="entry name" value="Winged helix-like DNA-binding domain superfamily/Winged helix DNA-binding domain"/>
    <property type="match status" value="1"/>
</dbReference>
<dbReference type="EMBL" id="CP120997">
    <property type="protein sequence ID" value="WLQ32275.1"/>
    <property type="molecule type" value="Genomic_DNA"/>
</dbReference>
<proteinExistence type="inferred from homology"/>
<evidence type="ECO:0000256" key="3">
    <source>
        <dbReference type="ARBA" id="ARBA00023015"/>
    </source>
</evidence>
<dbReference type="InterPro" id="IPR051677">
    <property type="entry name" value="AfsR-DnrI-RedD_regulator"/>
</dbReference>
<dbReference type="Pfam" id="PF00931">
    <property type="entry name" value="NB-ARC"/>
    <property type="match status" value="1"/>
</dbReference>
<evidence type="ECO:0000256" key="1">
    <source>
        <dbReference type="ARBA" id="ARBA00005820"/>
    </source>
</evidence>
<evidence type="ECO:0000256" key="5">
    <source>
        <dbReference type="ARBA" id="ARBA00023163"/>
    </source>
</evidence>
<keyword evidence="2" id="KW-0902">Two-component regulatory system</keyword>